<comment type="caution">
    <text evidence="1">The sequence shown here is derived from an EMBL/GenBank/DDBJ whole genome shotgun (WGS) entry which is preliminary data.</text>
</comment>
<organism evidence="1 2">
    <name type="scientific">Pedobacter africanus</name>
    <dbReference type="NCBI Taxonomy" id="151894"/>
    <lineage>
        <taxon>Bacteria</taxon>
        <taxon>Pseudomonadati</taxon>
        <taxon>Bacteroidota</taxon>
        <taxon>Sphingobacteriia</taxon>
        <taxon>Sphingobacteriales</taxon>
        <taxon>Sphingobacteriaceae</taxon>
        <taxon>Pedobacter</taxon>
    </lineage>
</organism>
<dbReference type="EMBL" id="JAVDTF010000001">
    <property type="protein sequence ID" value="MDR6782604.1"/>
    <property type="molecule type" value="Genomic_DNA"/>
</dbReference>
<evidence type="ECO:0000313" key="2">
    <source>
        <dbReference type="Proteomes" id="UP001246858"/>
    </source>
</evidence>
<name>A0ACC6KTE3_9SPHI</name>
<evidence type="ECO:0000313" key="1">
    <source>
        <dbReference type="EMBL" id="MDR6782604.1"/>
    </source>
</evidence>
<dbReference type="Proteomes" id="UP001246858">
    <property type="component" value="Unassembled WGS sequence"/>
</dbReference>
<keyword evidence="2" id="KW-1185">Reference proteome</keyword>
<gene>
    <name evidence="1" type="ORF">J2X78_001156</name>
</gene>
<protein>
    <submittedName>
        <fullName evidence="1">Uncharacterized protein</fullName>
    </submittedName>
</protein>
<proteinExistence type="predicted"/>
<reference evidence="1" key="1">
    <citation type="submission" date="2023-07" db="EMBL/GenBank/DDBJ databases">
        <title>Sorghum-associated microbial communities from plants grown in Nebraska, USA.</title>
        <authorList>
            <person name="Schachtman D."/>
        </authorList>
    </citation>
    <scope>NUCLEOTIDE SEQUENCE</scope>
    <source>
        <strain evidence="1">2697</strain>
    </source>
</reference>
<accession>A0ACC6KTE3</accession>
<sequence length="332" mass="37344">MIGNLILKLITSALVGAFVGLFYTVLLSAHGFKKISYRYITLFIVGLIFTFSFFGTEAAGIITALLVIMVFILAIALFVRGLGSSLSEQWARQQPVDPNTTGDRPVIGIVNYYGVCFHVIVIILICLSIFTYSNDVILNEERITLLIRDAFFQFYSTLMLMAIGIFNPFVAPSARLMGTAKLVDPLKYPVWHRLLADKRSWTVVKTLITILIITYFVSKGYFNLPDWNTGGIYMNGYILLIGIFIFINLLQLIRNPDGFFKRNILRVTMLFRSAFMSLFVAAIMVFTTLFISAVAGIDTNRLKVSSEAILFLGFNIVMAFNEYKIARVSISK</sequence>